<evidence type="ECO:0000259" key="1">
    <source>
        <dbReference type="SMART" id="SM00881"/>
    </source>
</evidence>
<protein>
    <submittedName>
        <fullName evidence="2">Putative NAD(P)-binding enzyme</fullName>
    </submittedName>
</protein>
<reference evidence="2" key="1">
    <citation type="submission" date="2013-07" db="EMBL/GenBank/DDBJ databases">
        <title>Sub-species coevolution in mutualistic symbiosis.</title>
        <authorList>
            <person name="Murfin K."/>
            <person name="Klassen J."/>
            <person name="Lee M."/>
            <person name="Forst S."/>
            <person name="Stock P."/>
            <person name="Goodrich-Blair H."/>
        </authorList>
    </citation>
    <scope>NUCLEOTIDE SEQUENCE [LARGE SCALE GENOMIC DNA]</scope>
    <source>
        <strain evidence="2">Puntauvense</strain>
    </source>
</reference>
<sequence>MTVGGKMSDQYIAGILKNIKTIALVGASEKTDRPSYKVMEYLLNQGYHVIPVSPRLAGKTVLGQPVVSQLADIEQSVDMVDVFRNSKAASGVAEEAVAIGAKVFWLQKGVINEEAKSLAENAGLNVVMDRCPKIEIPRLAMEK</sequence>
<dbReference type="Gene3D" id="3.40.50.720">
    <property type="entry name" value="NAD(P)-binding Rossmann-like Domain"/>
    <property type="match status" value="1"/>
</dbReference>
<dbReference type="InterPro" id="IPR003781">
    <property type="entry name" value="CoA-bd"/>
</dbReference>
<dbReference type="Pfam" id="PF13380">
    <property type="entry name" value="CoA_binding_2"/>
    <property type="match status" value="1"/>
</dbReference>
<dbReference type="InterPro" id="IPR036291">
    <property type="entry name" value="NAD(P)-bd_dom_sf"/>
</dbReference>
<dbReference type="PANTHER" id="PTHR33303">
    <property type="entry name" value="CYTOPLASMIC PROTEIN-RELATED"/>
    <property type="match status" value="1"/>
</dbReference>
<accession>A0A077NKM0</accession>
<dbReference type="EMBL" id="CBSW010000263">
    <property type="protein sequence ID" value="CDG98842.1"/>
    <property type="molecule type" value="Genomic_DNA"/>
</dbReference>
<dbReference type="HOGENOM" id="CLU_112567_0_0_6"/>
<evidence type="ECO:0000313" key="3">
    <source>
        <dbReference type="Proteomes" id="UP000028511"/>
    </source>
</evidence>
<dbReference type="AlphaFoldDB" id="A0A077NKM0"/>
<proteinExistence type="predicted"/>
<dbReference type="SUPFAM" id="SSF51735">
    <property type="entry name" value="NAD(P)-binding Rossmann-fold domains"/>
    <property type="match status" value="1"/>
</dbReference>
<name>A0A077NKM0_XENBV</name>
<evidence type="ECO:0000313" key="2">
    <source>
        <dbReference type="EMBL" id="CDG98842.1"/>
    </source>
</evidence>
<comment type="caution">
    <text evidence="2">The sequence shown here is derived from an EMBL/GenBank/DDBJ whole genome shotgun (WGS) entry which is preliminary data.</text>
</comment>
<gene>
    <name evidence="2" type="primary">yccU</name>
    <name evidence="2" type="ORF">XBP1_580013</name>
</gene>
<organism evidence="2 3">
    <name type="scientific">Xenorhabdus bovienii str. puntauvense</name>
    <dbReference type="NCBI Taxonomy" id="1398201"/>
    <lineage>
        <taxon>Bacteria</taxon>
        <taxon>Pseudomonadati</taxon>
        <taxon>Pseudomonadota</taxon>
        <taxon>Gammaproteobacteria</taxon>
        <taxon>Enterobacterales</taxon>
        <taxon>Morganellaceae</taxon>
        <taxon>Xenorhabdus</taxon>
    </lineage>
</organism>
<dbReference type="PANTHER" id="PTHR33303:SF2">
    <property type="entry name" value="COA-BINDING DOMAIN-CONTAINING PROTEIN"/>
    <property type="match status" value="1"/>
</dbReference>
<dbReference type="SMART" id="SM00881">
    <property type="entry name" value="CoA_binding"/>
    <property type="match status" value="1"/>
</dbReference>
<feature type="domain" description="CoA-binding" evidence="1">
    <location>
        <begin position="16"/>
        <end position="110"/>
    </location>
</feature>
<dbReference type="Proteomes" id="UP000028511">
    <property type="component" value="Unassembled WGS sequence"/>
</dbReference>